<evidence type="ECO:0000256" key="7">
    <source>
        <dbReference type="ARBA" id="ARBA00023065"/>
    </source>
</evidence>
<feature type="transmembrane region" description="Helical" evidence="9">
    <location>
        <begin position="483"/>
        <end position="507"/>
    </location>
</feature>
<comment type="similarity">
    <text evidence="9">Belongs to the KdpA family.</text>
</comment>
<evidence type="ECO:0000256" key="4">
    <source>
        <dbReference type="ARBA" id="ARBA00022692"/>
    </source>
</evidence>
<evidence type="ECO:0000256" key="6">
    <source>
        <dbReference type="ARBA" id="ARBA00022989"/>
    </source>
</evidence>
<gene>
    <name evidence="9" type="primary">kdpA</name>
    <name evidence="10" type="ORF">PYTT_2059</name>
</gene>
<feature type="transmembrane region" description="Helical" evidence="9">
    <location>
        <begin position="289"/>
        <end position="307"/>
    </location>
</feature>
<keyword evidence="11" id="KW-1185">Reference proteome</keyword>
<accession>A0A1C7PDY6</accession>
<dbReference type="InterPro" id="IPR004623">
    <property type="entry name" value="KdpA"/>
</dbReference>
<evidence type="ECO:0000256" key="1">
    <source>
        <dbReference type="ARBA" id="ARBA00022448"/>
    </source>
</evidence>
<dbReference type="PIRSF" id="PIRSF001294">
    <property type="entry name" value="K_ATPaseA"/>
    <property type="match status" value="1"/>
</dbReference>
<feature type="transmembrane region" description="Helical" evidence="9">
    <location>
        <begin position="528"/>
        <end position="551"/>
    </location>
</feature>
<evidence type="ECO:0000256" key="2">
    <source>
        <dbReference type="ARBA" id="ARBA00022475"/>
    </source>
</evidence>
<sequence>MSLHDLIIIVIFIGVLAAMTPVLGTWLSKVLTGENMRFLKPLGFAERLVYRASGVNPAFEMNWKQYLGAALLFNLWGFIVLYLLLVCQAWLPLNPAGTENMRWDIAFNTAVSFMTNTNWQFYSGEGPQGVSYFTQMAGLCVQNFVSCATGLSVMAAFIRALKKKGAASGLGNFWVDMTRSTLYFLLPLAVIVTLVLISQGVIQNMNAPVMATGLDGVEQVIPGGPAASQIAIKQLGTNGGGFFGNNGTHPFENATPLANMFEMLSLLLIACACPFAYGRMIGSKRQGWTIWGAMMLIFIVMIGISFWSEFSGSPAYSGMPLLEGKELRFGLTDSTLYSVATTASSNGSVNCMHASLTPLAGGVALTNMLLGEVIFGGAGCGLYSMLLFAIITVFLCGLMVGRTPEFLGKKIEGREVRWSMVGVLASGLAVLICSALAAATDVGQASLGAAGPHAVSEILYCFGSQANNNGSAFASLGVGDTPFYSVLGGLCMLIGRFAVMIPVMVIAGSLMNKKVAPPAPGTMPTDNMTFMLLLVAIVLIVGALTFFPVLALGPIMEHLLMIGGAVL</sequence>
<feature type="transmembrane region" description="Helical" evidence="9">
    <location>
        <begin position="421"/>
        <end position="439"/>
    </location>
</feature>
<dbReference type="HAMAP" id="MF_00275">
    <property type="entry name" value="KdpA"/>
    <property type="match status" value="1"/>
</dbReference>
<dbReference type="GO" id="GO:0005886">
    <property type="term" value="C:plasma membrane"/>
    <property type="evidence" value="ECO:0007669"/>
    <property type="project" value="UniProtKB-SubCell"/>
</dbReference>
<organism evidence="10 11">
    <name type="scientific">Akkermansia glycaniphila</name>
    <dbReference type="NCBI Taxonomy" id="1679444"/>
    <lineage>
        <taxon>Bacteria</taxon>
        <taxon>Pseudomonadati</taxon>
        <taxon>Verrucomicrobiota</taxon>
        <taxon>Verrucomicrobiia</taxon>
        <taxon>Verrucomicrobiales</taxon>
        <taxon>Akkermansiaceae</taxon>
        <taxon>Akkermansia</taxon>
    </lineage>
</organism>
<keyword evidence="1 9" id="KW-0813">Transport</keyword>
<dbReference type="GO" id="GO:0030955">
    <property type="term" value="F:potassium ion binding"/>
    <property type="evidence" value="ECO:0007669"/>
    <property type="project" value="UniProtKB-UniRule"/>
</dbReference>
<feature type="transmembrane region" description="Helical" evidence="9">
    <location>
        <begin position="373"/>
        <end position="400"/>
    </location>
</feature>
<protein>
    <recommendedName>
        <fullName evidence="9">Potassium-transporting ATPase potassium-binding subunit</fullName>
    </recommendedName>
    <alternativeName>
        <fullName evidence="9">ATP phosphohydrolase [potassium-transporting] A chain</fullName>
    </alternativeName>
    <alternativeName>
        <fullName evidence="9">Potassium-binding and translocating subunit A</fullName>
    </alternativeName>
    <alternativeName>
        <fullName evidence="9">Potassium-translocating ATPase A chain</fullName>
    </alternativeName>
</protein>
<evidence type="ECO:0000256" key="3">
    <source>
        <dbReference type="ARBA" id="ARBA00022538"/>
    </source>
</evidence>
<evidence type="ECO:0000313" key="10">
    <source>
        <dbReference type="EMBL" id="SEH95691.1"/>
    </source>
</evidence>
<dbReference type="PANTHER" id="PTHR30607">
    <property type="entry name" value="POTASSIUM-TRANSPORTING ATPASE A CHAIN"/>
    <property type="match status" value="1"/>
</dbReference>
<dbReference type="Pfam" id="PF03814">
    <property type="entry name" value="KdpA"/>
    <property type="match status" value="1"/>
</dbReference>
<keyword evidence="6 9" id="KW-1133">Transmembrane helix</keyword>
<dbReference type="RefSeq" id="WP_067773145.1">
    <property type="nucleotide sequence ID" value="NZ_LIGX01000009.1"/>
</dbReference>
<proteinExistence type="inferred from homology"/>
<evidence type="ECO:0000256" key="5">
    <source>
        <dbReference type="ARBA" id="ARBA00022958"/>
    </source>
</evidence>
<evidence type="ECO:0000313" key="11">
    <source>
        <dbReference type="Proteomes" id="UP000176204"/>
    </source>
</evidence>
<comment type="subcellular location">
    <subcellularLocation>
        <location evidence="9">Cell membrane</location>
        <topology evidence="9">Multi-pass membrane protein</topology>
    </subcellularLocation>
</comment>
<keyword evidence="3 9" id="KW-0633">Potassium transport</keyword>
<dbReference type="OrthoDB" id="9763796at2"/>
<dbReference type="AlphaFoldDB" id="A0A1C7PDY6"/>
<feature type="transmembrane region" description="Helical" evidence="9">
    <location>
        <begin position="257"/>
        <end position="277"/>
    </location>
</feature>
<comment type="function">
    <text evidence="9">Part of the high-affinity ATP-driven potassium transport (or Kdp) system, which catalyzes the hydrolysis of ATP coupled with the electrogenic transport of potassium into the cytoplasm. This subunit binds the extracellular potassium ions and delivers the ions to the membrane domain of KdpB through an intramembrane tunnel.</text>
</comment>
<dbReference type="Proteomes" id="UP000176204">
    <property type="component" value="Chromosome I"/>
</dbReference>
<dbReference type="EMBL" id="LT629973">
    <property type="protein sequence ID" value="SEH95691.1"/>
    <property type="molecule type" value="Genomic_DNA"/>
</dbReference>
<feature type="transmembrane region" description="Helical" evidence="9">
    <location>
        <begin position="182"/>
        <end position="202"/>
    </location>
</feature>
<dbReference type="NCBIfam" id="TIGR00680">
    <property type="entry name" value="kdpA"/>
    <property type="match status" value="1"/>
</dbReference>
<comment type="subunit">
    <text evidence="9">The system is composed of three essential subunits: KdpA, KdpB and KdpC.</text>
</comment>
<keyword evidence="8 9" id="KW-0472">Membrane</keyword>
<name>A0A1C7PDY6_9BACT</name>
<dbReference type="PATRIC" id="fig|1679444.3.peg.2011"/>
<dbReference type="KEGG" id="agl:PYTT_2059"/>
<keyword evidence="7 9" id="KW-0406">Ion transport</keyword>
<evidence type="ECO:0000256" key="9">
    <source>
        <dbReference type="HAMAP-Rule" id="MF_00275"/>
    </source>
</evidence>
<dbReference type="PANTHER" id="PTHR30607:SF2">
    <property type="entry name" value="POTASSIUM-TRANSPORTING ATPASE POTASSIUM-BINDING SUBUNIT"/>
    <property type="match status" value="1"/>
</dbReference>
<dbReference type="GO" id="GO:0008556">
    <property type="term" value="F:P-type potassium transmembrane transporter activity"/>
    <property type="evidence" value="ECO:0007669"/>
    <property type="project" value="InterPro"/>
</dbReference>
<evidence type="ECO:0000256" key="8">
    <source>
        <dbReference type="ARBA" id="ARBA00023136"/>
    </source>
</evidence>
<feature type="transmembrane region" description="Helical" evidence="9">
    <location>
        <begin position="66"/>
        <end position="91"/>
    </location>
</feature>
<keyword evidence="5 9" id="KW-0630">Potassium</keyword>
<reference evidence="11" key="1">
    <citation type="submission" date="2016-09" db="EMBL/GenBank/DDBJ databases">
        <authorList>
            <person name="Koehorst J."/>
        </authorList>
    </citation>
    <scope>NUCLEOTIDE SEQUENCE [LARGE SCALE GENOMIC DNA]</scope>
</reference>
<dbReference type="STRING" id="1679444.PYTT_2059"/>
<keyword evidence="2 9" id="KW-1003">Cell membrane</keyword>
<keyword evidence="4 9" id="KW-0812">Transmembrane</keyword>
<feature type="transmembrane region" description="Helical" evidence="9">
    <location>
        <begin position="141"/>
        <end position="161"/>
    </location>
</feature>
<feature type="transmembrane region" description="Helical" evidence="9">
    <location>
        <begin position="6"/>
        <end position="27"/>
    </location>
</feature>